<dbReference type="Gene3D" id="2.170.270.10">
    <property type="entry name" value="SET domain"/>
    <property type="match status" value="1"/>
</dbReference>
<evidence type="ECO:0000256" key="1">
    <source>
        <dbReference type="ARBA" id="ARBA00022603"/>
    </source>
</evidence>
<dbReference type="eggNOG" id="KOG1082">
    <property type="taxonomic scope" value="Eukaryota"/>
</dbReference>
<dbReference type="InterPro" id="IPR046341">
    <property type="entry name" value="SET_dom_sf"/>
</dbReference>
<dbReference type="PROSITE" id="PS50868">
    <property type="entry name" value="POST_SET"/>
    <property type="match status" value="1"/>
</dbReference>
<accession>A0A1U7ZSG8</accession>
<organism evidence="6 7">
    <name type="scientific">Nelumbo nucifera</name>
    <name type="common">Sacred lotus</name>
    <dbReference type="NCBI Taxonomy" id="4432"/>
    <lineage>
        <taxon>Eukaryota</taxon>
        <taxon>Viridiplantae</taxon>
        <taxon>Streptophyta</taxon>
        <taxon>Embryophyta</taxon>
        <taxon>Tracheophyta</taxon>
        <taxon>Spermatophyta</taxon>
        <taxon>Magnoliopsida</taxon>
        <taxon>Proteales</taxon>
        <taxon>Nelumbonaceae</taxon>
        <taxon>Nelumbo</taxon>
    </lineage>
</organism>
<dbReference type="GO" id="GO:0032259">
    <property type="term" value="P:methylation"/>
    <property type="evidence" value="ECO:0007669"/>
    <property type="project" value="UniProtKB-KW"/>
</dbReference>
<feature type="domain" description="Post-SET" evidence="5">
    <location>
        <begin position="245"/>
        <end position="261"/>
    </location>
</feature>
<dbReference type="OrthoDB" id="5792673at2759"/>
<feature type="domain" description="SET" evidence="4">
    <location>
        <begin position="77"/>
        <end position="238"/>
    </location>
</feature>
<dbReference type="GeneID" id="104595796"/>
<dbReference type="PANTHER" id="PTHR47325">
    <property type="entry name" value="HISTONE-LYSINE N-METHYLTRANSFERASE SUVR5"/>
    <property type="match status" value="1"/>
</dbReference>
<reference evidence="7" key="1">
    <citation type="submission" date="2025-08" db="UniProtKB">
        <authorList>
            <consortium name="RefSeq"/>
        </authorList>
    </citation>
    <scope>IDENTIFICATION</scope>
</reference>
<dbReference type="InterPro" id="IPR001214">
    <property type="entry name" value="SET_dom"/>
</dbReference>
<keyword evidence="3" id="KW-0949">S-adenosyl-L-methionine</keyword>
<dbReference type="PROSITE" id="PS50280">
    <property type="entry name" value="SET"/>
    <property type="match status" value="1"/>
</dbReference>
<keyword evidence="2" id="KW-0808">Transferase</keyword>
<evidence type="ECO:0000313" key="7">
    <source>
        <dbReference type="RefSeq" id="XP_010254998.1"/>
    </source>
</evidence>
<dbReference type="Pfam" id="PF00856">
    <property type="entry name" value="SET"/>
    <property type="match status" value="1"/>
</dbReference>
<evidence type="ECO:0000256" key="2">
    <source>
        <dbReference type="ARBA" id="ARBA00022679"/>
    </source>
</evidence>
<dbReference type="Proteomes" id="UP000189703">
    <property type="component" value="Unplaced"/>
</dbReference>
<dbReference type="PANTHER" id="PTHR47325:SF1">
    <property type="entry name" value="HISTONE-LYSINE N-METHYLTRANSFERASE SUVR5"/>
    <property type="match status" value="1"/>
</dbReference>
<dbReference type="SMART" id="SM00317">
    <property type="entry name" value="SET"/>
    <property type="match status" value="1"/>
</dbReference>
<sequence>MHKVEDLALNDEGPEKDNQMEMKSSQLGCACSHSTCYPEKCDHVYLFGNDYENAKDIYGKPIRGDFHMMNKAGLFWRRVIQFMSAIPCAAVTELAGIGYCRTGCRSNWKSSKQRIGVGQSELVSQSFSGTFVCEYIGEVLADQEANRRGNRFDNEGCSYLYDIDPHINDISGLTEGAVPYVIDATILGNVSRFINHCCSPNLVNYLVLVDSMDCRLAHIGLYARQDISAGEELGFDYHYKLLPGQGHSCHCGAPNCRGRLC</sequence>
<protein>
    <submittedName>
        <fullName evidence="7">Histone-lysine N-methyltransferase SUVR5-like isoform X2</fullName>
    </submittedName>
</protein>
<evidence type="ECO:0000259" key="5">
    <source>
        <dbReference type="PROSITE" id="PS50868"/>
    </source>
</evidence>
<keyword evidence="6" id="KW-1185">Reference proteome</keyword>
<dbReference type="GO" id="GO:0008168">
    <property type="term" value="F:methyltransferase activity"/>
    <property type="evidence" value="ECO:0007669"/>
    <property type="project" value="UniProtKB-KW"/>
</dbReference>
<evidence type="ECO:0000313" key="6">
    <source>
        <dbReference type="Proteomes" id="UP000189703"/>
    </source>
</evidence>
<evidence type="ECO:0000256" key="3">
    <source>
        <dbReference type="ARBA" id="ARBA00022691"/>
    </source>
</evidence>
<dbReference type="SUPFAM" id="SSF82199">
    <property type="entry name" value="SET domain"/>
    <property type="match status" value="1"/>
</dbReference>
<proteinExistence type="predicted"/>
<gene>
    <name evidence="7" type="primary">LOC104595796</name>
</gene>
<dbReference type="InterPro" id="IPR003616">
    <property type="entry name" value="Post-SET_dom"/>
</dbReference>
<keyword evidence="1" id="KW-0489">Methyltransferase</keyword>
<evidence type="ECO:0000259" key="4">
    <source>
        <dbReference type="PROSITE" id="PS50280"/>
    </source>
</evidence>
<dbReference type="AlphaFoldDB" id="A0A1U7ZSG8"/>
<name>A0A1U7ZSG8_NELNU</name>
<dbReference type="RefSeq" id="XP_010254998.1">
    <property type="nucleotide sequence ID" value="XM_010256696.2"/>
</dbReference>